<dbReference type="CDD" id="cd00186">
    <property type="entry name" value="TOP1Ac"/>
    <property type="match status" value="1"/>
</dbReference>
<dbReference type="Gene3D" id="3.40.50.140">
    <property type="match status" value="1"/>
</dbReference>
<evidence type="ECO:0000256" key="8">
    <source>
        <dbReference type="HAMAP-Rule" id="MF_00952"/>
    </source>
</evidence>
<dbReference type="Pfam" id="PF13368">
    <property type="entry name" value="Toprim_C_rpt"/>
    <property type="match status" value="3"/>
</dbReference>
<dbReference type="SMART" id="SM00493">
    <property type="entry name" value="TOPRIM"/>
    <property type="match status" value="1"/>
</dbReference>
<dbReference type="GO" id="GO:0003917">
    <property type="term" value="F:DNA topoisomerase type I (single strand cut, ATP-independent) activity"/>
    <property type="evidence" value="ECO:0007669"/>
    <property type="project" value="UniProtKB-UniRule"/>
</dbReference>
<dbReference type="InterPro" id="IPR013826">
    <property type="entry name" value="Topo_IA_cen_sub3"/>
</dbReference>
<dbReference type="Gene3D" id="2.70.20.10">
    <property type="entry name" value="Topoisomerase I, domain 3"/>
    <property type="match status" value="1"/>
</dbReference>
<reference evidence="11" key="2">
    <citation type="submission" date="2020-09" db="EMBL/GenBank/DDBJ databases">
        <authorList>
            <person name="Sun Q."/>
            <person name="Zhou Y."/>
        </authorList>
    </citation>
    <scope>NUCLEOTIDE SEQUENCE</scope>
    <source>
        <strain evidence="11">CGMCC 1.15290</strain>
    </source>
</reference>
<keyword evidence="12" id="KW-1185">Reference proteome</keyword>
<gene>
    <name evidence="8 11" type="primary">topA</name>
    <name evidence="11" type="ORF">GCM10011379_12710</name>
</gene>
<keyword evidence="4" id="KW-0460">Magnesium</keyword>
<dbReference type="InterPro" id="IPR013824">
    <property type="entry name" value="Topo_IA_cen_sub1"/>
</dbReference>
<dbReference type="InterPro" id="IPR005733">
    <property type="entry name" value="TopoI_bac-type"/>
</dbReference>
<evidence type="ECO:0000259" key="10">
    <source>
        <dbReference type="PROSITE" id="PS52039"/>
    </source>
</evidence>
<dbReference type="PANTHER" id="PTHR42785">
    <property type="entry name" value="DNA TOPOISOMERASE, TYPE IA, CORE"/>
    <property type="match status" value="1"/>
</dbReference>
<dbReference type="GO" id="GO:0046872">
    <property type="term" value="F:metal ion binding"/>
    <property type="evidence" value="ECO:0007669"/>
    <property type="project" value="UniProtKB-KW"/>
</dbReference>
<accession>A0A917ISN2</accession>
<evidence type="ECO:0000313" key="12">
    <source>
        <dbReference type="Proteomes" id="UP000627292"/>
    </source>
</evidence>
<dbReference type="InterPro" id="IPR013825">
    <property type="entry name" value="Topo_IA_cen_sub2"/>
</dbReference>
<protein>
    <recommendedName>
        <fullName evidence="8">DNA topoisomerase 1</fullName>
        <ecNumber evidence="8">5.6.2.1</ecNumber>
    </recommendedName>
    <alternativeName>
        <fullName evidence="8">DNA topoisomerase I</fullName>
    </alternativeName>
</protein>
<evidence type="ECO:0000256" key="3">
    <source>
        <dbReference type="ARBA" id="ARBA00022723"/>
    </source>
</evidence>
<feature type="domain" description="Topo IA-type catalytic" evidence="10">
    <location>
        <begin position="129"/>
        <end position="581"/>
    </location>
</feature>
<dbReference type="RefSeq" id="WP_188951127.1">
    <property type="nucleotide sequence ID" value="NZ_BMIB01000001.1"/>
</dbReference>
<dbReference type="EMBL" id="BMIB01000001">
    <property type="protein sequence ID" value="GGH62602.1"/>
    <property type="molecule type" value="Genomic_DNA"/>
</dbReference>
<dbReference type="InterPro" id="IPR013497">
    <property type="entry name" value="Topo_IA_cen"/>
</dbReference>
<comment type="caution">
    <text evidence="8">Lacks conserved residue(s) required for the propagation of feature annotation.</text>
</comment>
<feature type="site" description="Interaction with DNA" evidence="8">
    <location>
        <position position="292"/>
    </location>
</feature>
<feature type="active site" description="O-(5'-phospho-DNA)-tyrosine intermediate" evidence="8">
    <location>
        <position position="290"/>
    </location>
</feature>
<dbReference type="InterPro" id="IPR006171">
    <property type="entry name" value="TOPRIM_dom"/>
</dbReference>
<dbReference type="InterPro" id="IPR028612">
    <property type="entry name" value="Topoisom_1_IA"/>
</dbReference>
<organism evidence="11 12">
    <name type="scientific">Filimonas zeae</name>
    <dbReference type="NCBI Taxonomy" id="1737353"/>
    <lineage>
        <taxon>Bacteria</taxon>
        <taxon>Pseudomonadati</taxon>
        <taxon>Bacteroidota</taxon>
        <taxon>Chitinophagia</taxon>
        <taxon>Chitinophagales</taxon>
        <taxon>Chitinophagaceae</taxon>
        <taxon>Filimonas</taxon>
    </lineage>
</organism>
<dbReference type="EC" id="5.6.2.1" evidence="8"/>
<dbReference type="InterPro" id="IPR023405">
    <property type="entry name" value="Topo_IA_core_domain"/>
</dbReference>
<dbReference type="InterPro" id="IPR023406">
    <property type="entry name" value="Topo_IA_AS"/>
</dbReference>
<dbReference type="InterPro" id="IPR025589">
    <property type="entry name" value="Toprim_C_rpt"/>
</dbReference>
<evidence type="ECO:0000256" key="7">
    <source>
        <dbReference type="ARBA" id="ARBA00023235"/>
    </source>
</evidence>
<evidence type="ECO:0000256" key="1">
    <source>
        <dbReference type="ARBA" id="ARBA00000213"/>
    </source>
</evidence>
<evidence type="ECO:0000259" key="9">
    <source>
        <dbReference type="PROSITE" id="PS50880"/>
    </source>
</evidence>
<dbReference type="Gene3D" id="1.10.460.10">
    <property type="entry name" value="Topoisomerase I, domain 2"/>
    <property type="match status" value="2"/>
</dbReference>
<comment type="function">
    <text evidence="8">Releases the supercoiling and torsional tension of DNA, which is introduced during the DNA replication and transcription, by transiently cleaving and rejoining one strand of the DNA duplex. Introduces a single-strand break via transesterification at a target site in duplex DNA. The scissile phosphodiester is attacked by the catalytic tyrosine of the enzyme, resulting in the formation of a DNA-(5'-phosphotyrosyl)-enzyme intermediate and the expulsion of a 3'-OH DNA strand. The free DNA strand then undergoes passage around the unbroken strand, thus removing DNA supercoils. Finally, in the religation step, the DNA 3'-OH attacks the covalent intermediate to expel the active-site tyrosine and restore the DNA phosphodiester backbone.</text>
</comment>
<dbReference type="Proteomes" id="UP000627292">
    <property type="component" value="Unassembled WGS sequence"/>
</dbReference>
<evidence type="ECO:0000256" key="6">
    <source>
        <dbReference type="ARBA" id="ARBA00023125"/>
    </source>
</evidence>
<feature type="region of interest" description="Interaction with DNA" evidence="8">
    <location>
        <begin position="165"/>
        <end position="170"/>
    </location>
</feature>
<evidence type="ECO:0000256" key="4">
    <source>
        <dbReference type="ARBA" id="ARBA00022842"/>
    </source>
</evidence>
<comment type="caution">
    <text evidence="11">The sequence shown here is derived from an EMBL/GenBank/DDBJ whole genome shotgun (WGS) entry which is preliminary data.</text>
</comment>
<comment type="catalytic activity">
    <reaction evidence="1 8">
        <text>ATP-independent breakage of single-stranded DNA, followed by passage and rejoining.</text>
        <dbReference type="EC" id="5.6.2.1"/>
    </reaction>
</comment>
<dbReference type="InterPro" id="IPR003602">
    <property type="entry name" value="Topo_IA_DNA-bd_dom"/>
</dbReference>
<dbReference type="PRINTS" id="PR00417">
    <property type="entry name" value="PRTPISMRASEI"/>
</dbReference>
<dbReference type="PROSITE" id="PS00396">
    <property type="entry name" value="TOPO_IA_1"/>
    <property type="match status" value="1"/>
</dbReference>
<comment type="subunit">
    <text evidence="8">Monomer.</text>
</comment>
<feature type="site" description="Interaction with DNA" evidence="8">
    <location>
        <position position="155"/>
    </location>
</feature>
<dbReference type="PANTHER" id="PTHR42785:SF1">
    <property type="entry name" value="DNA TOPOISOMERASE"/>
    <property type="match status" value="1"/>
</dbReference>
<feature type="site" description="Interaction with DNA" evidence="8">
    <location>
        <position position="139"/>
    </location>
</feature>
<dbReference type="CDD" id="cd03363">
    <property type="entry name" value="TOPRIM_TopoIA_TopoI"/>
    <property type="match status" value="1"/>
</dbReference>
<dbReference type="GO" id="GO:0006265">
    <property type="term" value="P:DNA topological change"/>
    <property type="evidence" value="ECO:0007669"/>
    <property type="project" value="UniProtKB-UniRule"/>
</dbReference>
<dbReference type="Pfam" id="PF01751">
    <property type="entry name" value="Toprim"/>
    <property type="match status" value="1"/>
</dbReference>
<feature type="site" description="Interaction with DNA" evidence="8">
    <location>
        <position position="33"/>
    </location>
</feature>
<keyword evidence="3" id="KW-0479">Metal-binding</keyword>
<dbReference type="NCBIfam" id="TIGR01051">
    <property type="entry name" value="topA_bact"/>
    <property type="match status" value="1"/>
</dbReference>
<sequence>MAKNLLIVESPAKAKTIEKILGDDFEVKSCYGHIRDLEKDDMGIDLNNNYLPRYMVPEDKEKVVKELKQLAKKADEVWLASDEDREGESISWHLAEVLGLDPVNTKRIVFHEITAPAIKKAVATPRRINMDLVNAQQARRVLDRLVGFELSPVLWRKIGMQRSLSAGRVQSVAVRLIAEREREINAFKAESSYKVEAFFTAEDIHKKKVSFKADGPAKINSQQTAQQFLESCKGAAYKVADIQVKPAKRTPAAPFTTSTLQQEASRKLGYSVSKTMLLAQKLYESGKITYMRTDSVNLSDTAMGDIRNEVTHSYGNQYYQSRQYKNKNESAQEAHEAIRPTYMNAHTVDDADARRLYELIWKRTIASQMSDAEFEKTIAKISISTNKDLLTATGEVMKFDGFLKVYLEGKDEEEDEDDTEGMLPPLTTGQQLDFNRMTATEKFTRPGPRYTEASLVKKMEELGIGRPSTYAPTISTIMKRNYVEKRDKEGVKRDVNILELTKKDEIKKEVVQENTGAEKSKLFPTDLGLVVTDFLKQHFQKVMDYNFTARIEEEFDEIAGGKLKWNNMIDGFYKPFHSNIEVTLETAERAKGERELGVDAASGKKVIARMGRYGPMVQIGHADDEEKPRFAKLKASQSIETISYDEAMELFKLPRQLGEFEGSEVSVNIGRFGPYAAHDKKFYSLNKEMDPYSVTLEEIAPMIAEKRQAKDERTIKVFEKEKIQVLKGPYGPYIKQGLRNYKLSKEQQERAAELTIEEVKAIIEELKANPPKKVARKKKAK</sequence>
<reference evidence="11" key="1">
    <citation type="journal article" date="2014" name="Int. J. Syst. Evol. Microbiol.">
        <title>Complete genome sequence of Corynebacterium casei LMG S-19264T (=DSM 44701T), isolated from a smear-ripened cheese.</title>
        <authorList>
            <consortium name="US DOE Joint Genome Institute (JGI-PGF)"/>
            <person name="Walter F."/>
            <person name="Albersmeier A."/>
            <person name="Kalinowski J."/>
            <person name="Ruckert C."/>
        </authorList>
    </citation>
    <scope>NUCLEOTIDE SEQUENCE</scope>
    <source>
        <strain evidence="11">CGMCC 1.15290</strain>
    </source>
</reference>
<dbReference type="InterPro" id="IPR003601">
    <property type="entry name" value="Topo_IA_2"/>
</dbReference>
<dbReference type="PROSITE" id="PS50880">
    <property type="entry name" value="TOPRIM"/>
    <property type="match status" value="1"/>
</dbReference>
<evidence type="ECO:0000256" key="5">
    <source>
        <dbReference type="ARBA" id="ARBA00023029"/>
    </source>
</evidence>
<keyword evidence="6 8" id="KW-0238">DNA-binding</keyword>
<dbReference type="Gene3D" id="1.10.290.10">
    <property type="entry name" value="Topoisomerase I, domain 4"/>
    <property type="match status" value="1"/>
</dbReference>
<dbReference type="SMART" id="SM00436">
    <property type="entry name" value="TOP1Bc"/>
    <property type="match status" value="1"/>
</dbReference>
<dbReference type="AlphaFoldDB" id="A0A917ISN2"/>
<dbReference type="GO" id="GO:0003677">
    <property type="term" value="F:DNA binding"/>
    <property type="evidence" value="ECO:0007669"/>
    <property type="project" value="UniProtKB-KW"/>
</dbReference>
<dbReference type="InterPro" id="IPR000380">
    <property type="entry name" value="Topo_IA"/>
</dbReference>
<dbReference type="PROSITE" id="PS52039">
    <property type="entry name" value="TOPO_IA_2"/>
    <property type="match status" value="1"/>
</dbReference>
<feature type="site" description="Interaction with DNA" evidence="8">
    <location>
        <position position="143"/>
    </location>
</feature>
<dbReference type="Pfam" id="PF01131">
    <property type="entry name" value="Topoisom_bac"/>
    <property type="match status" value="2"/>
</dbReference>
<dbReference type="InterPro" id="IPR034149">
    <property type="entry name" value="TOPRIM_TopoI"/>
</dbReference>
<feature type="site" description="Interaction with DNA" evidence="8">
    <location>
        <position position="140"/>
    </location>
</feature>
<evidence type="ECO:0000313" key="11">
    <source>
        <dbReference type="EMBL" id="GGH62602.1"/>
    </source>
</evidence>
<dbReference type="HAMAP" id="MF_00952">
    <property type="entry name" value="Topoisom_1_prok"/>
    <property type="match status" value="1"/>
</dbReference>
<evidence type="ECO:0000256" key="2">
    <source>
        <dbReference type="ARBA" id="ARBA00009446"/>
    </source>
</evidence>
<keyword evidence="5 8" id="KW-0799">Topoisomerase</keyword>
<keyword evidence="7 8" id="KW-0413">Isomerase</keyword>
<feature type="domain" description="Toprim" evidence="9">
    <location>
        <begin position="3"/>
        <end position="113"/>
    </location>
</feature>
<name>A0A917ISN2_9BACT</name>
<comment type="similarity">
    <text evidence="2 8">Belongs to the type IA topoisomerase family.</text>
</comment>
<dbReference type="SUPFAM" id="SSF56712">
    <property type="entry name" value="Prokaryotic type I DNA topoisomerase"/>
    <property type="match status" value="1"/>
</dbReference>
<dbReference type="SMART" id="SM00437">
    <property type="entry name" value="TOP1Ac"/>
    <property type="match status" value="1"/>
</dbReference>
<proteinExistence type="inferred from homology"/>
<feature type="site" description="Interaction with DNA" evidence="8">
    <location>
        <position position="480"/>
    </location>
</feature>